<comment type="caution">
    <text evidence="2">The sequence shown here is derived from an EMBL/GenBank/DDBJ whole genome shotgun (WGS) entry which is preliminary data.</text>
</comment>
<evidence type="ECO:0000256" key="1">
    <source>
        <dbReference type="SAM" id="Phobius"/>
    </source>
</evidence>
<keyword evidence="1" id="KW-0812">Transmembrane</keyword>
<protein>
    <submittedName>
        <fullName evidence="2">Uncharacterized protein</fullName>
    </submittedName>
</protein>
<organism evidence="2 3">
    <name type="scientific">Parelaphostrongylus tenuis</name>
    <name type="common">Meningeal worm</name>
    <dbReference type="NCBI Taxonomy" id="148309"/>
    <lineage>
        <taxon>Eukaryota</taxon>
        <taxon>Metazoa</taxon>
        <taxon>Ecdysozoa</taxon>
        <taxon>Nematoda</taxon>
        <taxon>Chromadorea</taxon>
        <taxon>Rhabditida</taxon>
        <taxon>Rhabditina</taxon>
        <taxon>Rhabditomorpha</taxon>
        <taxon>Strongyloidea</taxon>
        <taxon>Metastrongylidae</taxon>
        <taxon>Parelaphostrongylus</taxon>
    </lineage>
</organism>
<keyword evidence="1" id="KW-1133">Transmembrane helix</keyword>
<evidence type="ECO:0000313" key="2">
    <source>
        <dbReference type="EMBL" id="KAJ1351605.1"/>
    </source>
</evidence>
<dbReference type="Proteomes" id="UP001196413">
    <property type="component" value="Unassembled WGS sequence"/>
</dbReference>
<reference evidence="2" key="1">
    <citation type="submission" date="2021-06" db="EMBL/GenBank/DDBJ databases">
        <title>Parelaphostrongylus tenuis whole genome reference sequence.</title>
        <authorList>
            <person name="Garwood T.J."/>
            <person name="Larsen P.A."/>
            <person name="Fountain-Jones N.M."/>
            <person name="Garbe J.R."/>
            <person name="Macchietto M.G."/>
            <person name="Kania S.A."/>
            <person name="Gerhold R.W."/>
            <person name="Richards J.E."/>
            <person name="Wolf T.M."/>
        </authorList>
    </citation>
    <scope>NUCLEOTIDE SEQUENCE</scope>
    <source>
        <strain evidence="2">MNPRO001-30</strain>
        <tissue evidence="2">Meninges</tissue>
    </source>
</reference>
<dbReference type="EMBL" id="JAHQIW010001142">
    <property type="protein sequence ID" value="KAJ1351605.1"/>
    <property type="molecule type" value="Genomic_DNA"/>
</dbReference>
<evidence type="ECO:0000313" key="3">
    <source>
        <dbReference type="Proteomes" id="UP001196413"/>
    </source>
</evidence>
<proteinExistence type="predicted"/>
<gene>
    <name evidence="2" type="ORF">KIN20_007690</name>
</gene>
<dbReference type="AlphaFoldDB" id="A0AAD5M5T7"/>
<name>A0AAD5M5T7_PARTN</name>
<keyword evidence="1" id="KW-0472">Membrane</keyword>
<feature type="transmembrane region" description="Helical" evidence="1">
    <location>
        <begin position="75"/>
        <end position="102"/>
    </location>
</feature>
<sequence>MADGRICPIGGLSLGAPSRPSIVTGTTTKTTLLEQKNSTFTVSSTPSALSTTSSSAAPMTSTEKNSLMTGTFAPVWAVGLAVVIAVACVGLNLGLLSAYICYRRQNSHKHSAQIFANKGPRLHAYNPTI</sequence>
<accession>A0AAD5M5T7</accession>
<keyword evidence="3" id="KW-1185">Reference proteome</keyword>